<evidence type="ECO:0000313" key="6">
    <source>
        <dbReference type="Proteomes" id="UP000253495"/>
    </source>
</evidence>
<dbReference type="Pfam" id="PF00724">
    <property type="entry name" value="Oxidored_FMN"/>
    <property type="match status" value="1"/>
</dbReference>
<evidence type="ECO:0000256" key="3">
    <source>
        <dbReference type="ARBA" id="ARBA00023002"/>
    </source>
</evidence>
<keyword evidence="6" id="KW-1185">Reference proteome</keyword>
<protein>
    <submittedName>
        <fullName evidence="5">N-ethylmaleimide reductase</fullName>
    </submittedName>
</protein>
<dbReference type="GO" id="GO:0005829">
    <property type="term" value="C:cytosol"/>
    <property type="evidence" value="ECO:0007669"/>
    <property type="project" value="TreeGrafter"/>
</dbReference>
<gene>
    <name evidence="5" type="ORF">DFQ14_102126</name>
</gene>
<dbReference type="SUPFAM" id="SSF51395">
    <property type="entry name" value="FMN-linked oxidoreductases"/>
    <property type="match status" value="1"/>
</dbReference>
<dbReference type="PANTHER" id="PTHR22893:SF91">
    <property type="entry name" value="NADPH DEHYDROGENASE 2-RELATED"/>
    <property type="match status" value="1"/>
</dbReference>
<dbReference type="CDD" id="cd02933">
    <property type="entry name" value="OYE_like_FMN"/>
    <property type="match status" value="1"/>
</dbReference>
<proteinExistence type="inferred from homology"/>
<dbReference type="InterPro" id="IPR045247">
    <property type="entry name" value="Oye-like"/>
</dbReference>
<dbReference type="RefSeq" id="WP_114451698.1">
    <property type="nucleotide sequence ID" value="NZ_QPJC01000002.1"/>
</dbReference>
<sequence length="359" mass="38597">MRLFDPYRLGPLTLPNRVLMAPMTRSRAPETVQGRINARYYAQRAGAGLIISEGTQVSVLGQGYPYTPGIHTEEHEDGWREVTEAVHAAGGRIFAQLWHVGRMGHESVHGRTPVAPSAVNPDTDIFTPSGMQPVPTPRALSTEDLSTVIGEFRQAAQRARNAGFDGVEVHGANGYLLDQFLQSGSNRRTDEYGGSVANRTRLLLEVTEAVADVWGADRVGVRLSPGGTFNGTFDDDPVETFGYAAKALDGFGLAYLHVVETSQVLPPQGLEHVGGPTALSRSAYSGTIITNGEYTRDTAEEALASGAADLVAFGRSFLANPDLPERFRVGAPLNEGDHGTFYGGDERGYTDYPFLAEAS</sequence>
<dbReference type="FunFam" id="3.20.20.70:FF:000059">
    <property type="entry name" value="N-ethylmaleimide reductase, FMN-linked"/>
    <property type="match status" value="1"/>
</dbReference>
<organism evidence="5 6">
    <name type="scientific">Halopolyspora algeriensis</name>
    <dbReference type="NCBI Taxonomy" id="1500506"/>
    <lineage>
        <taxon>Bacteria</taxon>
        <taxon>Bacillati</taxon>
        <taxon>Actinomycetota</taxon>
        <taxon>Actinomycetes</taxon>
        <taxon>Actinomycetes incertae sedis</taxon>
        <taxon>Halopolyspora</taxon>
    </lineage>
</organism>
<dbReference type="GO" id="GO:0016628">
    <property type="term" value="F:oxidoreductase activity, acting on the CH-CH group of donors, NAD or NADP as acceptor"/>
    <property type="evidence" value="ECO:0007669"/>
    <property type="project" value="UniProtKB-ARBA"/>
</dbReference>
<comment type="cofactor">
    <cofactor evidence="1">
        <name>FMN</name>
        <dbReference type="ChEBI" id="CHEBI:58210"/>
    </cofactor>
</comment>
<dbReference type="Proteomes" id="UP000253495">
    <property type="component" value="Unassembled WGS sequence"/>
</dbReference>
<evidence type="ECO:0000256" key="2">
    <source>
        <dbReference type="ARBA" id="ARBA00005979"/>
    </source>
</evidence>
<dbReference type="Gene3D" id="3.20.20.70">
    <property type="entry name" value="Aldolase class I"/>
    <property type="match status" value="1"/>
</dbReference>
<dbReference type="AlphaFoldDB" id="A0A368VVA6"/>
<comment type="caution">
    <text evidence="5">The sequence shown here is derived from an EMBL/GenBank/DDBJ whole genome shotgun (WGS) entry which is preliminary data.</text>
</comment>
<comment type="similarity">
    <text evidence="2">Belongs to the NADH:flavin oxidoreductase/NADH oxidase family.</text>
</comment>
<dbReference type="InterPro" id="IPR013785">
    <property type="entry name" value="Aldolase_TIM"/>
</dbReference>
<dbReference type="PANTHER" id="PTHR22893">
    <property type="entry name" value="NADH OXIDOREDUCTASE-RELATED"/>
    <property type="match status" value="1"/>
</dbReference>
<feature type="domain" description="NADH:flavin oxidoreductase/NADH oxidase N-terminal" evidence="4">
    <location>
        <begin position="3"/>
        <end position="333"/>
    </location>
</feature>
<reference evidence="5 6" key="1">
    <citation type="submission" date="2018-07" db="EMBL/GenBank/DDBJ databases">
        <title>Genomic Encyclopedia of Type Strains, Phase III (KMG-III): the genomes of soil and plant-associated and newly described type strains.</title>
        <authorList>
            <person name="Whitman W."/>
        </authorList>
    </citation>
    <scope>NUCLEOTIDE SEQUENCE [LARGE SCALE GENOMIC DNA]</scope>
    <source>
        <strain evidence="5 6">CECT 8575</strain>
    </source>
</reference>
<evidence type="ECO:0000259" key="4">
    <source>
        <dbReference type="Pfam" id="PF00724"/>
    </source>
</evidence>
<evidence type="ECO:0000313" key="5">
    <source>
        <dbReference type="EMBL" id="RCW45825.1"/>
    </source>
</evidence>
<dbReference type="InterPro" id="IPR001155">
    <property type="entry name" value="OxRdtase_FMN_N"/>
</dbReference>
<accession>A0A368VVA6</accession>
<name>A0A368VVA6_9ACTN</name>
<keyword evidence="3" id="KW-0560">Oxidoreductase</keyword>
<dbReference type="EMBL" id="QPJC01000002">
    <property type="protein sequence ID" value="RCW45825.1"/>
    <property type="molecule type" value="Genomic_DNA"/>
</dbReference>
<evidence type="ECO:0000256" key="1">
    <source>
        <dbReference type="ARBA" id="ARBA00001917"/>
    </source>
</evidence>
<dbReference type="GO" id="GO:0010181">
    <property type="term" value="F:FMN binding"/>
    <property type="evidence" value="ECO:0007669"/>
    <property type="project" value="InterPro"/>
</dbReference>